<accession>A0A951PLU6</accession>
<dbReference type="Proteomes" id="UP000753908">
    <property type="component" value="Unassembled WGS sequence"/>
</dbReference>
<dbReference type="AlphaFoldDB" id="A0A951PLU6"/>
<proteinExistence type="predicted"/>
<dbReference type="EMBL" id="JAHHIF010000014">
    <property type="protein sequence ID" value="MBW4545342.1"/>
    <property type="molecule type" value="Genomic_DNA"/>
</dbReference>
<protein>
    <submittedName>
        <fullName evidence="1">Uncharacterized protein</fullName>
    </submittedName>
</protein>
<comment type="caution">
    <text evidence="1">The sequence shown here is derived from an EMBL/GenBank/DDBJ whole genome shotgun (WGS) entry which is preliminary data.</text>
</comment>
<organism evidence="1 2">
    <name type="scientific">Symplocastrum torsivum CPER-KK1</name>
    <dbReference type="NCBI Taxonomy" id="450513"/>
    <lineage>
        <taxon>Bacteria</taxon>
        <taxon>Bacillati</taxon>
        <taxon>Cyanobacteriota</taxon>
        <taxon>Cyanophyceae</taxon>
        <taxon>Oscillatoriophycideae</taxon>
        <taxon>Oscillatoriales</taxon>
        <taxon>Microcoleaceae</taxon>
        <taxon>Symplocastrum</taxon>
    </lineage>
</organism>
<reference evidence="1" key="1">
    <citation type="submission" date="2021-05" db="EMBL/GenBank/DDBJ databases">
        <authorList>
            <person name="Pietrasiak N."/>
            <person name="Ward R."/>
            <person name="Stajich J.E."/>
            <person name="Kurbessoian T."/>
        </authorList>
    </citation>
    <scope>NUCLEOTIDE SEQUENCE</scope>
    <source>
        <strain evidence="1">CPER-KK1</strain>
    </source>
</reference>
<evidence type="ECO:0000313" key="2">
    <source>
        <dbReference type="Proteomes" id="UP000753908"/>
    </source>
</evidence>
<sequence length="147" mass="16438">MRSSGLDSVKIYTNNESSVSVQGKLGDRFTLVFKKDILQDKEFVKLNDGNGTGTVVQWNESAPENLPLIIETAKVYAFPDQEKPILINKEPIQKEPIQKEPIQKTLPRWVIPTAIGAAVLCAGISGNYLGQELWKHCRGFDRELTQP</sequence>
<gene>
    <name evidence="1" type="ORF">KME25_12980</name>
</gene>
<evidence type="ECO:0000313" key="1">
    <source>
        <dbReference type="EMBL" id="MBW4545342.1"/>
    </source>
</evidence>
<name>A0A951PLU6_9CYAN</name>
<reference evidence="1" key="2">
    <citation type="journal article" date="2022" name="Microbiol. Resour. Announc.">
        <title>Metagenome Sequencing to Explore Phylogenomics of Terrestrial Cyanobacteria.</title>
        <authorList>
            <person name="Ward R.D."/>
            <person name="Stajich J.E."/>
            <person name="Johansen J.R."/>
            <person name="Huntemann M."/>
            <person name="Clum A."/>
            <person name="Foster B."/>
            <person name="Foster B."/>
            <person name="Roux S."/>
            <person name="Palaniappan K."/>
            <person name="Varghese N."/>
            <person name="Mukherjee S."/>
            <person name="Reddy T.B.K."/>
            <person name="Daum C."/>
            <person name="Copeland A."/>
            <person name="Chen I.A."/>
            <person name="Ivanova N.N."/>
            <person name="Kyrpides N.C."/>
            <person name="Shapiro N."/>
            <person name="Eloe-Fadrosh E.A."/>
            <person name="Pietrasiak N."/>
        </authorList>
    </citation>
    <scope>NUCLEOTIDE SEQUENCE</scope>
    <source>
        <strain evidence="1">CPER-KK1</strain>
    </source>
</reference>